<name>A0A182YQE4_ANOST</name>
<feature type="region of interest" description="Disordered" evidence="1">
    <location>
        <begin position="121"/>
        <end position="154"/>
    </location>
</feature>
<reference evidence="2" key="2">
    <citation type="submission" date="2020-05" db="UniProtKB">
        <authorList>
            <consortium name="EnsemblMetazoa"/>
        </authorList>
    </citation>
    <scope>IDENTIFICATION</scope>
    <source>
        <strain evidence="2">Indian</strain>
    </source>
</reference>
<dbReference type="VEuPathDB" id="VectorBase:ASTEI20_035441"/>
<dbReference type="Proteomes" id="UP000076408">
    <property type="component" value="Unassembled WGS sequence"/>
</dbReference>
<evidence type="ECO:0000256" key="1">
    <source>
        <dbReference type="SAM" id="MobiDB-lite"/>
    </source>
</evidence>
<keyword evidence="3" id="KW-1185">Reference proteome</keyword>
<protein>
    <submittedName>
        <fullName evidence="2">Uncharacterized protein</fullName>
    </submittedName>
</protein>
<dbReference type="EnsemblMetazoa" id="ASTEI10680-RA">
    <property type="protein sequence ID" value="ASTEI10680-PA"/>
    <property type="gene ID" value="ASTEI10680"/>
</dbReference>
<accession>A0A182YQE4</accession>
<evidence type="ECO:0000313" key="2">
    <source>
        <dbReference type="EnsemblMetazoa" id="ASTEI10680-PA"/>
    </source>
</evidence>
<evidence type="ECO:0000313" key="3">
    <source>
        <dbReference type="Proteomes" id="UP000076408"/>
    </source>
</evidence>
<organism evidence="2 3">
    <name type="scientific">Anopheles stephensi</name>
    <name type="common">Indo-Pakistan malaria mosquito</name>
    <dbReference type="NCBI Taxonomy" id="30069"/>
    <lineage>
        <taxon>Eukaryota</taxon>
        <taxon>Metazoa</taxon>
        <taxon>Ecdysozoa</taxon>
        <taxon>Arthropoda</taxon>
        <taxon>Hexapoda</taxon>
        <taxon>Insecta</taxon>
        <taxon>Pterygota</taxon>
        <taxon>Neoptera</taxon>
        <taxon>Endopterygota</taxon>
        <taxon>Diptera</taxon>
        <taxon>Nematocera</taxon>
        <taxon>Culicoidea</taxon>
        <taxon>Culicidae</taxon>
        <taxon>Anophelinae</taxon>
        <taxon>Anopheles</taxon>
    </lineage>
</organism>
<dbReference type="AlphaFoldDB" id="A0A182YQE4"/>
<proteinExistence type="predicted"/>
<dbReference type="VEuPathDB" id="VectorBase:ASTE009042"/>
<sequence length="175" mass="18527">MFPRFERSSLSYHAKTTNTATAPLLPRLERSTLPANYSSPGTNDTSTVLSGFTRSRLSATICPNHAIRPYRPSSTNPPATYLPPFPAESGARSARHLSPETLNDINALADSTDAVSDAAGSVAADGEGAVDSSSLTGVARTKRDSSLSNDLDGEPAKEIISITLNIKGYQFEPDT</sequence>
<feature type="region of interest" description="Disordered" evidence="1">
    <location>
        <begin position="68"/>
        <end position="95"/>
    </location>
</feature>
<dbReference type="VEuPathDB" id="VectorBase:ASTEI10680"/>
<feature type="compositionally biased region" description="Low complexity" evidence="1">
    <location>
        <begin position="121"/>
        <end position="131"/>
    </location>
</feature>
<reference evidence="3" key="1">
    <citation type="journal article" date="2014" name="Genome Biol.">
        <title>Genome analysis of a major urban malaria vector mosquito, Anopheles stephensi.</title>
        <authorList>
            <person name="Jiang X."/>
            <person name="Peery A."/>
            <person name="Hall A.B."/>
            <person name="Sharma A."/>
            <person name="Chen X.G."/>
            <person name="Waterhouse R.M."/>
            <person name="Komissarov A."/>
            <person name="Riehle M.M."/>
            <person name="Shouche Y."/>
            <person name="Sharakhova M.V."/>
            <person name="Lawson D."/>
            <person name="Pakpour N."/>
            <person name="Arensburger P."/>
            <person name="Davidson V.L."/>
            <person name="Eiglmeier K."/>
            <person name="Emrich S."/>
            <person name="George P."/>
            <person name="Kennedy R.C."/>
            <person name="Mane S.P."/>
            <person name="Maslen G."/>
            <person name="Oringanje C."/>
            <person name="Qi Y."/>
            <person name="Settlage R."/>
            <person name="Tojo M."/>
            <person name="Tubio J.M."/>
            <person name="Unger M.F."/>
            <person name="Wang B."/>
            <person name="Vernick K.D."/>
            <person name="Ribeiro J.M."/>
            <person name="James A.A."/>
            <person name="Michel K."/>
            <person name="Riehle M.A."/>
            <person name="Luckhart S."/>
            <person name="Sharakhov I.V."/>
            <person name="Tu Z."/>
        </authorList>
    </citation>
    <scope>NUCLEOTIDE SEQUENCE [LARGE SCALE GENOMIC DNA]</scope>
    <source>
        <strain evidence="3">Indian</strain>
    </source>
</reference>